<proteinExistence type="predicted"/>
<gene>
    <name evidence="1" type="ORF">BO95DRAFT_442913</name>
</gene>
<evidence type="ECO:0000313" key="1">
    <source>
        <dbReference type="EMBL" id="RAH45534.1"/>
    </source>
</evidence>
<name>A0ACD1G8G5_9EURO</name>
<dbReference type="Proteomes" id="UP000249057">
    <property type="component" value="Unassembled WGS sequence"/>
</dbReference>
<protein>
    <submittedName>
        <fullName evidence="1">Uncharacterized protein</fullName>
    </submittedName>
</protein>
<organism evidence="1 2">
    <name type="scientific">Aspergillus brunneoviolaceus CBS 621.78</name>
    <dbReference type="NCBI Taxonomy" id="1450534"/>
    <lineage>
        <taxon>Eukaryota</taxon>
        <taxon>Fungi</taxon>
        <taxon>Dikarya</taxon>
        <taxon>Ascomycota</taxon>
        <taxon>Pezizomycotina</taxon>
        <taxon>Eurotiomycetes</taxon>
        <taxon>Eurotiomycetidae</taxon>
        <taxon>Eurotiales</taxon>
        <taxon>Aspergillaceae</taxon>
        <taxon>Aspergillus</taxon>
        <taxon>Aspergillus subgen. Circumdati</taxon>
    </lineage>
</organism>
<accession>A0ACD1G8G5</accession>
<sequence>MATNYHAADRHHACYTLSIHCYGVPAVRFLVLATKKRTKERTKERTKKKEKKKEKRKKRKTEHPKSQSEDSKTLGAFSLILLWLMMSLCSTCPTQTLEGG</sequence>
<evidence type="ECO:0000313" key="2">
    <source>
        <dbReference type="Proteomes" id="UP000249057"/>
    </source>
</evidence>
<dbReference type="EMBL" id="KZ825344">
    <property type="protein sequence ID" value="RAH45534.1"/>
    <property type="molecule type" value="Genomic_DNA"/>
</dbReference>
<keyword evidence="2" id="KW-1185">Reference proteome</keyword>
<reference evidence="1" key="1">
    <citation type="submission" date="2018-02" db="EMBL/GenBank/DDBJ databases">
        <title>The genomes of Aspergillus section Nigri reveals drivers in fungal speciation.</title>
        <authorList>
            <consortium name="DOE Joint Genome Institute"/>
            <person name="Vesth T.C."/>
            <person name="Nybo J."/>
            <person name="Theobald S."/>
            <person name="Brandl J."/>
            <person name="Frisvad J.C."/>
            <person name="Nielsen K.F."/>
            <person name="Lyhne E.K."/>
            <person name="Kogle M.E."/>
            <person name="Kuo A."/>
            <person name="Riley R."/>
            <person name="Clum A."/>
            <person name="Nolan M."/>
            <person name="Lipzen A."/>
            <person name="Salamov A."/>
            <person name="Henrissat B."/>
            <person name="Wiebenga A."/>
            <person name="De vries R.P."/>
            <person name="Grigoriev I.V."/>
            <person name="Mortensen U.H."/>
            <person name="Andersen M.R."/>
            <person name="Baker S.E."/>
        </authorList>
    </citation>
    <scope>NUCLEOTIDE SEQUENCE</scope>
    <source>
        <strain evidence="1">CBS 621.78</strain>
    </source>
</reference>